<sequence length="68" mass="7030">MCGPSFSSPLPAGSAAARGGRPSPVDSPVFRELVQGPGWRTVLLLASSRRFSSSLRWSSVTGGLSSIP</sequence>
<dbReference type="Proteomes" id="UP001562425">
    <property type="component" value="Unassembled WGS sequence"/>
</dbReference>
<feature type="region of interest" description="Disordered" evidence="1">
    <location>
        <begin position="1"/>
        <end position="29"/>
    </location>
</feature>
<dbReference type="AlphaFoldDB" id="A0ABD1CBF9"/>
<keyword evidence="3" id="KW-1185">Reference proteome</keyword>
<evidence type="ECO:0000313" key="3">
    <source>
        <dbReference type="Proteomes" id="UP001562425"/>
    </source>
</evidence>
<gene>
    <name evidence="2" type="ORF">pipiens_018493</name>
</gene>
<comment type="caution">
    <text evidence="2">The sequence shown here is derived from an EMBL/GenBank/DDBJ whole genome shotgun (WGS) entry which is preliminary data.</text>
</comment>
<name>A0ABD1CBF9_CULPP</name>
<evidence type="ECO:0000313" key="2">
    <source>
        <dbReference type="EMBL" id="KAL1373721.1"/>
    </source>
</evidence>
<feature type="compositionally biased region" description="Low complexity" evidence="1">
    <location>
        <begin position="1"/>
        <end position="24"/>
    </location>
</feature>
<evidence type="ECO:0000256" key="1">
    <source>
        <dbReference type="SAM" id="MobiDB-lite"/>
    </source>
</evidence>
<dbReference type="EMBL" id="JBEHCU010014056">
    <property type="protein sequence ID" value="KAL1373721.1"/>
    <property type="molecule type" value="Genomic_DNA"/>
</dbReference>
<organism evidence="2 3">
    <name type="scientific">Culex pipiens pipiens</name>
    <name type="common">Northern house mosquito</name>
    <dbReference type="NCBI Taxonomy" id="38569"/>
    <lineage>
        <taxon>Eukaryota</taxon>
        <taxon>Metazoa</taxon>
        <taxon>Ecdysozoa</taxon>
        <taxon>Arthropoda</taxon>
        <taxon>Hexapoda</taxon>
        <taxon>Insecta</taxon>
        <taxon>Pterygota</taxon>
        <taxon>Neoptera</taxon>
        <taxon>Endopterygota</taxon>
        <taxon>Diptera</taxon>
        <taxon>Nematocera</taxon>
        <taxon>Culicoidea</taxon>
        <taxon>Culicidae</taxon>
        <taxon>Culicinae</taxon>
        <taxon>Culicini</taxon>
        <taxon>Culex</taxon>
        <taxon>Culex</taxon>
    </lineage>
</organism>
<protein>
    <submittedName>
        <fullName evidence="2">Uncharacterized protein</fullName>
    </submittedName>
</protein>
<reference evidence="2 3" key="1">
    <citation type="submission" date="2024-05" db="EMBL/GenBank/DDBJ databases">
        <title>Culex pipiens pipiens assembly and annotation.</title>
        <authorList>
            <person name="Alout H."/>
            <person name="Durand T."/>
        </authorList>
    </citation>
    <scope>NUCLEOTIDE SEQUENCE [LARGE SCALE GENOMIC DNA]</scope>
    <source>
        <strain evidence="2">HA-2024</strain>
        <tissue evidence="2">Whole body</tissue>
    </source>
</reference>
<proteinExistence type="predicted"/>
<accession>A0ABD1CBF9</accession>